<sequence length="131" mass="14516">MLAKNKRLNGSLQLPIRSEKAKVIIPKGKITKLVNRVEEIGGPTCGKREISISWILKVIALLGYTYQLSEEKSIRVVIRGIPSEIDTVDVKDDLEEKGFQVNSVVGNVVGKERRPTPLVLVSIKKDISHST</sequence>
<dbReference type="AlphaFoldDB" id="A0A8K0GK05"/>
<protein>
    <submittedName>
        <fullName evidence="1">Uncharacterized protein</fullName>
    </submittedName>
</protein>
<dbReference type="EMBL" id="VTPC01000761">
    <property type="protein sequence ID" value="KAF2904482.1"/>
    <property type="molecule type" value="Genomic_DNA"/>
</dbReference>
<evidence type="ECO:0000313" key="1">
    <source>
        <dbReference type="EMBL" id="KAF2904482.1"/>
    </source>
</evidence>
<evidence type="ECO:0000313" key="2">
    <source>
        <dbReference type="Proteomes" id="UP000801492"/>
    </source>
</evidence>
<dbReference type="OrthoDB" id="8123891at2759"/>
<name>A0A8K0GK05_IGNLU</name>
<organism evidence="1 2">
    <name type="scientific">Ignelater luminosus</name>
    <name type="common">Cucubano</name>
    <name type="synonym">Pyrophorus luminosus</name>
    <dbReference type="NCBI Taxonomy" id="2038154"/>
    <lineage>
        <taxon>Eukaryota</taxon>
        <taxon>Metazoa</taxon>
        <taxon>Ecdysozoa</taxon>
        <taxon>Arthropoda</taxon>
        <taxon>Hexapoda</taxon>
        <taxon>Insecta</taxon>
        <taxon>Pterygota</taxon>
        <taxon>Neoptera</taxon>
        <taxon>Endopterygota</taxon>
        <taxon>Coleoptera</taxon>
        <taxon>Polyphaga</taxon>
        <taxon>Elateriformia</taxon>
        <taxon>Elateroidea</taxon>
        <taxon>Elateridae</taxon>
        <taxon>Agrypninae</taxon>
        <taxon>Pyrophorini</taxon>
        <taxon>Ignelater</taxon>
    </lineage>
</organism>
<accession>A0A8K0GK05</accession>
<gene>
    <name evidence="1" type="ORF">ILUMI_01693</name>
</gene>
<dbReference type="Proteomes" id="UP000801492">
    <property type="component" value="Unassembled WGS sequence"/>
</dbReference>
<keyword evidence="2" id="KW-1185">Reference proteome</keyword>
<reference evidence="1" key="1">
    <citation type="submission" date="2019-08" db="EMBL/GenBank/DDBJ databases">
        <title>The genome of the North American firefly Photinus pyralis.</title>
        <authorList>
            <consortium name="Photinus pyralis genome working group"/>
            <person name="Fallon T.R."/>
            <person name="Sander Lower S.E."/>
            <person name="Weng J.-K."/>
        </authorList>
    </citation>
    <scope>NUCLEOTIDE SEQUENCE</scope>
    <source>
        <strain evidence="1">TRF0915ILg1</strain>
        <tissue evidence="1">Whole body</tissue>
    </source>
</reference>
<comment type="caution">
    <text evidence="1">The sequence shown here is derived from an EMBL/GenBank/DDBJ whole genome shotgun (WGS) entry which is preliminary data.</text>
</comment>
<proteinExistence type="predicted"/>